<reference evidence="2" key="2">
    <citation type="submission" date="2020-11" db="EMBL/GenBank/DDBJ databases">
        <authorList>
            <person name="McCartney M.A."/>
            <person name="Auch B."/>
            <person name="Kono T."/>
            <person name="Mallez S."/>
            <person name="Becker A."/>
            <person name="Gohl D.M."/>
            <person name="Silverstein K.A.T."/>
            <person name="Koren S."/>
            <person name="Bechman K.B."/>
            <person name="Herman A."/>
            <person name="Abrahante J.E."/>
            <person name="Garbe J."/>
        </authorList>
    </citation>
    <scope>NUCLEOTIDE SEQUENCE</scope>
    <source>
        <strain evidence="2">Duluth1</strain>
        <tissue evidence="2">Whole animal</tissue>
    </source>
</reference>
<organism evidence="2 3">
    <name type="scientific">Dreissena polymorpha</name>
    <name type="common">Zebra mussel</name>
    <name type="synonym">Mytilus polymorpha</name>
    <dbReference type="NCBI Taxonomy" id="45954"/>
    <lineage>
        <taxon>Eukaryota</taxon>
        <taxon>Metazoa</taxon>
        <taxon>Spiralia</taxon>
        <taxon>Lophotrochozoa</taxon>
        <taxon>Mollusca</taxon>
        <taxon>Bivalvia</taxon>
        <taxon>Autobranchia</taxon>
        <taxon>Heteroconchia</taxon>
        <taxon>Euheterodonta</taxon>
        <taxon>Imparidentia</taxon>
        <taxon>Neoheterodontei</taxon>
        <taxon>Myida</taxon>
        <taxon>Dreissenoidea</taxon>
        <taxon>Dreissenidae</taxon>
        <taxon>Dreissena</taxon>
    </lineage>
</organism>
<evidence type="ECO:0000256" key="1">
    <source>
        <dbReference type="SAM" id="MobiDB-lite"/>
    </source>
</evidence>
<evidence type="ECO:0000313" key="2">
    <source>
        <dbReference type="EMBL" id="KAH3771592.1"/>
    </source>
</evidence>
<dbReference type="EMBL" id="JAIWYP010000009">
    <property type="protein sequence ID" value="KAH3771592.1"/>
    <property type="molecule type" value="Genomic_DNA"/>
</dbReference>
<proteinExistence type="predicted"/>
<feature type="region of interest" description="Disordered" evidence="1">
    <location>
        <begin position="1"/>
        <end position="26"/>
    </location>
</feature>
<gene>
    <name evidence="2" type="ORF">DPMN_172918</name>
</gene>
<keyword evidence="3" id="KW-1185">Reference proteome</keyword>
<dbReference type="Proteomes" id="UP000828390">
    <property type="component" value="Unassembled WGS sequence"/>
</dbReference>
<evidence type="ECO:0000313" key="3">
    <source>
        <dbReference type="Proteomes" id="UP000828390"/>
    </source>
</evidence>
<name>A0A9D4IGH3_DREPO</name>
<reference evidence="2" key="1">
    <citation type="journal article" date="2019" name="bioRxiv">
        <title>The Genome of the Zebra Mussel, Dreissena polymorpha: A Resource for Invasive Species Research.</title>
        <authorList>
            <person name="McCartney M.A."/>
            <person name="Auch B."/>
            <person name="Kono T."/>
            <person name="Mallez S."/>
            <person name="Zhang Y."/>
            <person name="Obille A."/>
            <person name="Becker A."/>
            <person name="Abrahante J.E."/>
            <person name="Garbe J."/>
            <person name="Badalamenti J.P."/>
            <person name="Herman A."/>
            <person name="Mangelson H."/>
            <person name="Liachko I."/>
            <person name="Sullivan S."/>
            <person name="Sone E.D."/>
            <person name="Koren S."/>
            <person name="Silverstein K.A.T."/>
            <person name="Beckman K.B."/>
            <person name="Gohl D.M."/>
        </authorList>
    </citation>
    <scope>NUCLEOTIDE SEQUENCE</scope>
    <source>
        <strain evidence="2">Duluth1</strain>
        <tissue evidence="2">Whole animal</tissue>
    </source>
</reference>
<protein>
    <submittedName>
        <fullName evidence="2">Uncharacterized protein</fullName>
    </submittedName>
</protein>
<dbReference type="AlphaFoldDB" id="A0A9D4IGH3"/>
<comment type="caution">
    <text evidence="2">The sequence shown here is derived from an EMBL/GenBank/DDBJ whole genome shotgun (WGS) entry which is preliminary data.</text>
</comment>
<sequence length="55" mass="6381">MRERERESEPRESREIGDHRSSEKELESSLYSISLFSLDRPPSPLSSRSLLLSFA</sequence>
<accession>A0A9D4IGH3</accession>